<dbReference type="RefSeq" id="WP_131776584.1">
    <property type="nucleotide sequence ID" value="NZ_BMOB01000004.1"/>
</dbReference>
<feature type="transmembrane region" description="Helical" evidence="2">
    <location>
        <begin position="28"/>
        <end position="54"/>
    </location>
</feature>
<feature type="transmembrane region" description="Helical" evidence="2">
    <location>
        <begin position="195"/>
        <end position="214"/>
    </location>
</feature>
<dbReference type="OrthoDB" id="9761985at2"/>
<dbReference type="EMBL" id="BMOB01000004">
    <property type="protein sequence ID" value="GGI84759.1"/>
    <property type="molecule type" value="Genomic_DNA"/>
</dbReference>
<reference evidence="3" key="1">
    <citation type="journal article" date="2014" name="Int. J. Syst. Evol. Microbiol.">
        <title>Complete genome sequence of Corynebacterium casei LMG S-19264T (=DSM 44701T), isolated from a smear-ripened cheese.</title>
        <authorList>
            <consortium name="US DOE Joint Genome Institute (JGI-PGF)"/>
            <person name="Walter F."/>
            <person name="Albersmeier A."/>
            <person name="Kalinowski J."/>
            <person name="Ruckert C."/>
        </authorList>
    </citation>
    <scope>NUCLEOTIDE SEQUENCE</scope>
    <source>
        <strain evidence="3">JCM 13919</strain>
    </source>
</reference>
<dbReference type="Proteomes" id="UP000630149">
    <property type="component" value="Unassembled WGS sequence"/>
</dbReference>
<name>A0A917JTT0_9GAMM</name>
<evidence type="ECO:0000313" key="3">
    <source>
        <dbReference type="EMBL" id="GGI84759.1"/>
    </source>
</evidence>
<accession>A0A917JTT0</accession>
<keyword evidence="4" id="KW-1185">Reference proteome</keyword>
<evidence type="ECO:0000256" key="1">
    <source>
        <dbReference type="ARBA" id="ARBA00023115"/>
    </source>
</evidence>
<evidence type="ECO:0000313" key="4">
    <source>
        <dbReference type="Proteomes" id="UP000630149"/>
    </source>
</evidence>
<evidence type="ECO:0008006" key="5">
    <source>
        <dbReference type="Google" id="ProtNLM"/>
    </source>
</evidence>
<gene>
    <name evidence="3" type="ORF">GCM10007966_11680</name>
</gene>
<dbReference type="Gene3D" id="3.40.50.150">
    <property type="entry name" value="Vaccinia Virus protein VP39"/>
    <property type="match status" value="1"/>
</dbReference>
<keyword evidence="2" id="KW-1133">Transmembrane helix</keyword>
<keyword evidence="1" id="KW-0620">Polyamine biosynthesis</keyword>
<evidence type="ECO:0000256" key="2">
    <source>
        <dbReference type="SAM" id="Phobius"/>
    </source>
</evidence>
<dbReference type="PANTHER" id="PTHR43317">
    <property type="entry name" value="THERMOSPERMINE SYNTHASE ACAULIS5"/>
    <property type="match status" value="1"/>
</dbReference>
<reference evidence="3" key="2">
    <citation type="submission" date="2020-09" db="EMBL/GenBank/DDBJ databases">
        <authorList>
            <person name="Sun Q."/>
            <person name="Ohkuma M."/>
        </authorList>
    </citation>
    <scope>NUCLEOTIDE SEQUENCE</scope>
    <source>
        <strain evidence="3">JCM 13919</strain>
    </source>
</reference>
<dbReference type="CDD" id="cd02440">
    <property type="entry name" value="AdoMet_MTases"/>
    <property type="match status" value="1"/>
</dbReference>
<keyword evidence="2" id="KW-0812">Transmembrane</keyword>
<dbReference type="NCBIfam" id="NF037959">
    <property type="entry name" value="MFS_SpdSyn"/>
    <property type="match status" value="1"/>
</dbReference>
<protein>
    <recommendedName>
        <fullName evidence="5">Spermidine synthase</fullName>
    </recommendedName>
</protein>
<feature type="transmembrane region" description="Helical" evidence="2">
    <location>
        <begin position="75"/>
        <end position="93"/>
    </location>
</feature>
<dbReference type="GO" id="GO:0010487">
    <property type="term" value="F:thermospermine synthase activity"/>
    <property type="evidence" value="ECO:0007669"/>
    <property type="project" value="TreeGrafter"/>
</dbReference>
<dbReference type="PANTHER" id="PTHR43317:SF1">
    <property type="entry name" value="THERMOSPERMINE SYNTHASE ACAULIS5"/>
    <property type="match status" value="1"/>
</dbReference>
<feature type="transmembrane region" description="Helical" evidence="2">
    <location>
        <begin position="170"/>
        <end position="188"/>
    </location>
</feature>
<proteinExistence type="predicted"/>
<sequence length="454" mass="51669">MIHLLLIILLLEGFITISVEVLTIRQLLPFYGGSVLITSIIIGVFLLFLALGYWRGGSYKRDFFKVLSRNFTLSMIWIGLGLSYTFIALYYYVSAIVLTLPFLMSLFGYLLVALAPIVYWLGQTVPLTTNLFSQSQRVSHISGRALFLSTVGSFLGALLTSLLLFQYLGVAWTVVINCLLLFVLVVYIRPLSEHSLLHILLLFVIMLFILMLNVNVETQQFKMTNNYGNYQVIETADFKRVLQINQSSSSMLTPDKKAFAYVEFIRDILFQQLNMKQKDILVIGAGGFTLTAAGTHDNRVTYIDIDPAIKSIAEEYFLKESINGQFIGQDARQFLQENSTRYDVILSDVYSHQATIPSALLTREYFQSLSDHLKQNGLLLVNVIANPLFMDAYSRKVYNTIHRVFPYCATIPLGFQYNTSNIIYLCPKLSAVREGIYSDDLNTATMDYFKRHFH</sequence>
<keyword evidence="2" id="KW-0472">Membrane</keyword>
<dbReference type="InterPro" id="IPR029063">
    <property type="entry name" value="SAM-dependent_MTases_sf"/>
</dbReference>
<feature type="transmembrane region" description="Helical" evidence="2">
    <location>
        <begin position="99"/>
        <end position="122"/>
    </location>
</feature>
<dbReference type="GO" id="GO:0006596">
    <property type="term" value="P:polyamine biosynthetic process"/>
    <property type="evidence" value="ECO:0007669"/>
    <property type="project" value="UniProtKB-KW"/>
</dbReference>
<comment type="caution">
    <text evidence="3">The sequence shown here is derived from an EMBL/GenBank/DDBJ whole genome shotgun (WGS) entry which is preliminary data.</text>
</comment>
<feature type="transmembrane region" description="Helical" evidence="2">
    <location>
        <begin position="143"/>
        <end position="164"/>
    </location>
</feature>
<dbReference type="AlphaFoldDB" id="A0A917JTT0"/>
<dbReference type="SUPFAM" id="SSF53335">
    <property type="entry name" value="S-adenosyl-L-methionine-dependent methyltransferases"/>
    <property type="match status" value="1"/>
</dbReference>
<dbReference type="Pfam" id="PF01564">
    <property type="entry name" value="Spermine_synth"/>
    <property type="match status" value="1"/>
</dbReference>
<organism evidence="3 4">
    <name type="scientific">Legionella impletisoli</name>
    <dbReference type="NCBI Taxonomy" id="343510"/>
    <lineage>
        <taxon>Bacteria</taxon>
        <taxon>Pseudomonadati</taxon>
        <taxon>Pseudomonadota</taxon>
        <taxon>Gammaproteobacteria</taxon>
        <taxon>Legionellales</taxon>
        <taxon>Legionellaceae</taxon>
        <taxon>Legionella</taxon>
    </lineage>
</organism>